<dbReference type="EMBL" id="JACOPL010000004">
    <property type="protein sequence ID" value="MBC5724920.1"/>
    <property type="molecule type" value="Genomic_DNA"/>
</dbReference>
<evidence type="ECO:0000313" key="20">
    <source>
        <dbReference type="EMBL" id="MBC5724920.1"/>
    </source>
</evidence>
<name>A0A923RY22_9FIRM</name>
<evidence type="ECO:0000256" key="14">
    <source>
        <dbReference type="ARBA" id="ARBA00023098"/>
    </source>
</evidence>
<evidence type="ECO:0000256" key="18">
    <source>
        <dbReference type="RuleBase" id="RU003938"/>
    </source>
</evidence>
<keyword evidence="15 19" id="KW-0472">Membrane</keyword>
<dbReference type="GO" id="GO:0005886">
    <property type="term" value="C:plasma membrane"/>
    <property type="evidence" value="ECO:0007669"/>
    <property type="project" value="UniProtKB-SubCell"/>
</dbReference>
<dbReference type="AlphaFoldDB" id="A0A923RY22"/>
<dbReference type="GO" id="GO:0004605">
    <property type="term" value="F:phosphatidate cytidylyltransferase activity"/>
    <property type="evidence" value="ECO:0007669"/>
    <property type="project" value="UniProtKB-EC"/>
</dbReference>
<accession>A0A923RY22</accession>
<organism evidence="20 21">
    <name type="scientific">Agathobaculum faecis</name>
    <dbReference type="NCBI Taxonomy" id="2763013"/>
    <lineage>
        <taxon>Bacteria</taxon>
        <taxon>Bacillati</taxon>
        <taxon>Bacillota</taxon>
        <taxon>Clostridia</taxon>
        <taxon>Eubacteriales</taxon>
        <taxon>Butyricicoccaceae</taxon>
        <taxon>Agathobaculum</taxon>
    </lineage>
</organism>
<dbReference type="RefSeq" id="WP_107630646.1">
    <property type="nucleotide sequence ID" value="NZ_JACOPL010000004.1"/>
</dbReference>
<keyword evidence="14" id="KW-0443">Lipid metabolism</keyword>
<comment type="caution">
    <text evidence="20">The sequence shown here is derived from an EMBL/GenBank/DDBJ whole genome shotgun (WGS) entry which is preliminary data.</text>
</comment>
<feature type="transmembrane region" description="Helical" evidence="19">
    <location>
        <begin position="109"/>
        <end position="129"/>
    </location>
</feature>
<dbReference type="PANTHER" id="PTHR46382">
    <property type="entry name" value="PHOSPHATIDATE CYTIDYLYLTRANSFERASE"/>
    <property type="match status" value="1"/>
</dbReference>
<keyword evidence="8" id="KW-1003">Cell membrane</keyword>
<evidence type="ECO:0000256" key="12">
    <source>
        <dbReference type="ARBA" id="ARBA00022695"/>
    </source>
</evidence>
<gene>
    <name evidence="20" type="ORF">H8S45_05535</name>
</gene>
<dbReference type="PANTHER" id="PTHR46382:SF1">
    <property type="entry name" value="PHOSPHATIDATE CYTIDYLYLTRANSFERASE"/>
    <property type="match status" value="1"/>
</dbReference>
<evidence type="ECO:0000256" key="15">
    <source>
        <dbReference type="ARBA" id="ARBA00023136"/>
    </source>
</evidence>
<keyword evidence="13 19" id="KW-1133">Transmembrane helix</keyword>
<evidence type="ECO:0000256" key="16">
    <source>
        <dbReference type="ARBA" id="ARBA00023209"/>
    </source>
</evidence>
<keyword evidence="11 18" id="KW-0812">Transmembrane</keyword>
<evidence type="ECO:0000256" key="1">
    <source>
        <dbReference type="ARBA" id="ARBA00001698"/>
    </source>
</evidence>
<evidence type="ECO:0000256" key="5">
    <source>
        <dbReference type="ARBA" id="ARBA00010185"/>
    </source>
</evidence>
<reference evidence="20" key="1">
    <citation type="submission" date="2020-08" db="EMBL/GenBank/DDBJ databases">
        <title>Genome public.</title>
        <authorList>
            <person name="Liu C."/>
            <person name="Sun Q."/>
        </authorList>
    </citation>
    <scope>NUCLEOTIDE SEQUENCE</scope>
    <source>
        <strain evidence="20">NSJ-28</strain>
    </source>
</reference>
<keyword evidence="9" id="KW-0444">Lipid biosynthesis</keyword>
<keyword evidence="16" id="KW-0594">Phospholipid biosynthesis</keyword>
<evidence type="ECO:0000313" key="21">
    <source>
        <dbReference type="Proteomes" id="UP000606499"/>
    </source>
</evidence>
<evidence type="ECO:0000256" key="9">
    <source>
        <dbReference type="ARBA" id="ARBA00022516"/>
    </source>
</evidence>
<dbReference type="InterPro" id="IPR000374">
    <property type="entry name" value="PC_trans"/>
</dbReference>
<evidence type="ECO:0000256" key="4">
    <source>
        <dbReference type="ARBA" id="ARBA00005189"/>
    </source>
</evidence>
<evidence type="ECO:0000256" key="13">
    <source>
        <dbReference type="ARBA" id="ARBA00022989"/>
    </source>
</evidence>
<evidence type="ECO:0000256" key="17">
    <source>
        <dbReference type="ARBA" id="ARBA00023264"/>
    </source>
</evidence>
<feature type="transmembrane region" description="Helical" evidence="19">
    <location>
        <begin position="79"/>
        <end position="97"/>
    </location>
</feature>
<feature type="transmembrane region" description="Helical" evidence="19">
    <location>
        <begin position="207"/>
        <end position="228"/>
    </location>
</feature>
<dbReference type="EC" id="2.7.7.41" evidence="6 18"/>
<dbReference type="PROSITE" id="PS01315">
    <property type="entry name" value="CDS"/>
    <property type="match status" value="1"/>
</dbReference>
<feature type="transmembrane region" description="Helical" evidence="19">
    <location>
        <begin position="178"/>
        <end position="201"/>
    </location>
</feature>
<keyword evidence="21" id="KW-1185">Reference proteome</keyword>
<feature type="transmembrane region" description="Helical" evidence="19">
    <location>
        <begin position="135"/>
        <end position="157"/>
    </location>
</feature>
<keyword evidence="10 18" id="KW-0808">Transferase</keyword>
<keyword evidence="12 18" id="KW-0548">Nucleotidyltransferase</keyword>
<feature type="transmembrane region" description="Helical" evidence="19">
    <location>
        <begin position="5"/>
        <end position="23"/>
    </location>
</feature>
<evidence type="ECO:0000256" key="3">
    <source>
        <dbReference type="ARBA" id="ARBA00005119"/>
    </source>
</evidence>
<comment type="pathway">
    <text evidence="3 18">Phospholipid metabolism; CDP-diacylglycerol biosynthesis; CDP-diacylglycerol from sn-glycerol 3-phosphate: step 3/3.</text>
</comment>
<keyword evidence="17" id="KW-1208">Phospholipid metabolism</keyword>
<dbReference type="Pfam" id="PF01148">
    <property type="entry name" value="CTP_transf_1"/>
    <property type="match status" value="1"/>
</dbReference>
<evidence type="ECO:0000256" key="6">
    <source>
        <dbReference type="ARBA" id="ARBA00012487"/>
    </source>
</evidence>
<evidence type="ECO:0000256" key="7">
    <source>
        <dbReference type="ARBA" id="ARBA00019373"/>
    </source>
</evidence>
<dbReference type="Proteomes" id="UP000606499">
    <property type="component" value="Unassembled WGS sequence"/>
</dbReference>
<evidence type="ECO:0000256" key="19">
    <source>
        <dbReference type="SAM" id="Phobius"/>
    </source>
</evidence>
<sequence length="272" mass="29196">MKARVLFGVIGFVFVLLALYVFPPVVLEAALAALCVLATYEVLGSTKLVHNRLELILCGLVSLLLAAGHSSLAPFSLDWTLRGLAFLLLVGSFLILLRFHDSMNASQVPWAFFGALLVPYLLLSLLRIFQMEEHSGPFIVLLPLLAAWGADTCALFSGMLFGKHRLAPVVSPKKTVEGAIGGVIGGAVLVMLAALLMNVLLDLDMPVWAAAVLGGLGAVLGEIGDLSFSVIKRQTGIKDYGHIFPGHGGVLDRFDSVLFVAPMAEMLFRLIW</sequence>
<protein>
    <recommendedName>
        <fullName evidence="7 18">Phosphatidate cytidylyltransferase</fullName>
        <ecNumber evidence="6 18">2.7.7.41</ecNumber>
    </recommendedName>
</protein>
<evidence type="ECO:0000256" key="10">
    <source>
        <dbReference type="ARBA" id="ARBA00022679"/>
    </source>
</evidence>
<comment type="similarity">
    <text evidence="5 18">Belongs to the CDS family.</text>
</comment>
<evidence type="ECO:0000256" key="2">
    <source>
        <dbReference type="ARBA" id="ARBA00004651"/>
    </source>
</evidence>
<dbReference type="GO" id="GO:0016024">
    <property type="term" value="P:CDP-diacylglycerol biosynthetic process"/>
    <property type="evidence" value="ECO:0007669"/>
    <property type="project" value="TreeGrafter"/>
</dbReference>
<comment type="catalytic activity">
    <reaction evidence="1 18">
        <text>a 1,2-diacyl-sn-glycero-3-phosphate + CTP + H(+) = a CDP-1,2-diacyl-sn-glycerol + diphosphate</text>
        <dbReference type="Rhea" id="RHEA:16229"/>
        <dbReference type="ChEBI" id="CHEBI:15378"/>
        <dbReference type="ChEBI" id="CHEBI:33019"/>
        <dbReference type="ChEBI" id="CHEBI:37563"/>
        <dbReference type="ChEBI" id="CHEBI:58332"/>
        <dbReference type="ChEBI" id="CHEBI:58608"/>
        <dbReference type="EC" id="2.7.7.41"/>
    </reaction>
</comment>
<evidence type="ECO:0000256" key="11">
    <source>
        <dbReference type="ARBA" id="ARBA00022692"/>
    </source>
</evidence>
<evidence type="ECO:0000256" key="8">
    <source>
        <dbReference type="ARBA" id="ARBA00022475"/>
    </source>
</evidence>
<comment type="pathway">
    <text evidence="4">Lipid metabolism.</text>
</comment>
<proteinExistence type="inferred from homology"/>
<comment type="subcellular location">
    <subcellularLocation>
        <location evidence="2">Cell membrane</location>
        <topology evidence="2">Multi-pass membrane protein</topology>
    </subcellularLocation>
</comment>